<proteinExistence type="predicted"/>
<name>A0ABW3WJ94_9RHOO</name>
<accession>A0ABW3WJ94</accession>
<dbReference type="RefSeq" id="WP_277829872.1">
    <property type="nucleotide sequence ID" value="NZ_JARQZE010000001.1"/>
</dbReference>
<comment type="caution">
    <text evidence="1">The sequence shown here is derived from an EMBL/GenBank/DDBJ whole genome shotgun (WGS) entry which is preliminary data.</text>
</comment>
<dbReference type="EMBL" id="JBHTMC010000027">
    <property type="protein sequence ID" value="MFD1265042.1"/>
    <property type="molecule type" value="Genomic_DNA"/>
</dbReference>
<evidence type="ECO:0000313" key="2">
    <source>
        <dbReference type="Proteomes" id="UP001597158"/>
    </source>
</evidence>
<gene>
    <name evidence="1" type="ORF">ACFQ4M_15815</name>
</gene>
<sequence>MDSLILEAVILGAACLLGLYAIAESVSRAGSEIAAAIALVEEADE</sequence>
<reference evidence="2" key="1">
    <citation type="journal article" date="2019" name="Int. J. Syst. Evol. Microbiol.">
        <title>The Global Catalogue of Microorganisms (GCM) 10K type strain sequencing project: providing services to taxonomists for standard genome sequencing and annotation.</title>
        <authorList>
            <consortium name="The Broad Institute Genomics Platform"/>
            <consortium name="The Broad Institute Genome Sequencing Center for Infectious Disease"/>
            <person name="Wu L."/>
            <person name="Ma J."/>
        </authorList>
    </citation>
    <scope>NUCLEOTIDE SEQUENCE [LARGE SCALE GENOMIC DNA]</scope>
    <source>
        <strain evidence="2">CCUG 48884</strain>
    </source>
</reference>
<protein>
    <submittedName>
        <fullName evidence="1">Uncharacterized protein</fullName>
    </submittedName>
</protein>
<keyword evidence="2" id="KW-1185">Reference proteome</keyword>
<evidence type="ECO:0000313" key="1">
    <source>
        <dbReference type="EMBL" id="MFD1265042.1"/>
    </source>
</evidence>
<dbReference type="Proteomes" id="UP001597158">
    <property type="component" value="Unassembled WGS sequence"/>
</dbReference>
<organism evidence="1 2">
    <name type="scientific">Thauera mechernichensis</name>
    <dbReference type="NCBI Taxonomy" id="82788"/>
    <lineage>
        <taxon>Bacteria</taxon>
        <taxon>Pseudomonadati</taxon>
        <taxon>Pseudomonadota</taxon>
        <taxon>Betaproteobacteria</taxon>
        <taxon>Rhodocyclales</taxon>
        <taxon>Zoogloeaceae</taxon>
        <taxon>Thauera</taxon>
    </lineage>
</organism>